<evidence type="ECO:0000259" key="1">
    <source>
        <dbReference type="Pfam" id="PF01965"/>
    </source>
</evidence>
<dbReference type="STRING" id="1346286.SAMN05444362_1121"/>
<dbReference type="Gene3D" id="3.40.50.880">
    <property type="match status" value="1"/>
</dbReference>
<gene>
    <name evidence="2" type="ORF">SAMN05444362_1121</name>
</gene>
<sequence length="195" mass="21286">TDKPGDDRLFFKEREPNSLPKLYLLYTLTGAPVNGLGLFEYLEAFFENKIEYKTFAISESATIKTNSGITITLDETINNLKGNEAAYDALVFACGDAIISLAENIDKAFWQDAFAVINTFNEQGKLLIGHCAGGLIFDKTGVTKGKKVAGHPYAQTAIANGTPVDSEFVIDSNLYTAQTENTLHLLIPEVVKALK</sequence>
<feature type="domain" description="DJ-1/PfpI" evidence="1">
    <location>
        <begin position="39"/>
        <end position="192"/>
    </location>
</feature>
<dbReference type="SUPFAM" id="SSF52317">
    <property type="entry name" value="Class I glutamine amidotransferase-like"/>
    <property type="match status" value="1"/>
</dbReference>
<protein>
    <submittedName>
        <fullName evidence="2">DJ-1/PfpI family protein</fullName>
    </submittedName>
</protein>
<name>A0A1M5FHR9_9BACT</name>
<accession>A0A1M5FHR9</accession>
<evidence type="ECO:0000313" key="3">
    <source>
        <dbReference type="Proteomes" id="UP000184480"/>
    </source>
</evidence>
<dbReference type="EMBL" id="FQUC01000012">
    <property type="protein sequence ID" value="SHF91038.1"/>
    <property type="molecule type" value="Genomic_DNA"/>
</dbReference>
<proteinExistence type="predicted"/>
<feature type="non-terminal residue" evidence="2">
    <location>
        <position position="1"/>
    </location>
</feature>
<dbReference type="InterPro" id="IPR002818">
    <property type="entry name" value="DJ-1/PfpI"/>
</dbReference>
<dbReference type="Pfam" id="PF01965">
    <property type="entry name" value="DJ-1_PfpI"/>
    <property type="match status" value="1"/>
</dbReference>
<dbReference type="Proteomes" id="UP000184480">
    <property type="component" value="Unassembled WGS sequence"/>
</dbReference>
<evidence type="ECO:0000313" key="2">
    <source>
        <dbReference type="EMBL" id="SHF91038.1"/>
    </source>
</evidence>
<dbReference type="AlphaFoldDB" id="A0A1M5FHR9"/>
<reference evidence="3" key="1">
    <citation type="submission" date="2016-11" db="EMBL/GenBank/DDBJ databases">
        <authorList>
            <person name="Varghese N."/>
            <person name="Submissions S."/>
        </authorList>
    </citation>
    <scope>NUCLEOTIDE SEQUENCE [LARGE SCALE GENOMIC DNA]</scope>
    <source>
        <strain evidence="3">DSM 27370</strain>
    </source>
</reference>
<keyword evidence="3" id="KW-1185">Reference proteome</keyword>
<organism evidence="2 3">
    <name type="scientific">Dysgonomonas macrotermitis</name>
    <dbReference type="NCBI Taxonomy" id="1346286"/>
    <lineage>
        <taxon>Bacteria</taxon>
        <taxon>Pseudomonadati</taxon>
        <taxon>Bacteroidota</taxon>
        <taxon>Bacteroidia</taxon>
        <taxon>Bacteroidales</taxon>
        <taxon>Dysgonomonadaceae</taxon>
        <taxon>Dysgonomonas</taxon>
    </lineage>
</organism>
<dbReference type="InterPro" id="IPR029062">
    <property type="entry name" value="Class_I_gatase-like"/>
</dbReference>